<dbReference type="EMBL" id="MAGO01000010">
    <property type="protein sequence ID" value="OCC14691.1"/>
    <property type="molecule type" value="Genomic_DNA"/>
</dbReference>
<reference evidence="1 2" key="1">
    <citation type="submission" date="2016-06" db="EMBL/GenBank/DDBJ databases">
        <title>Respiratory ammonification of nitrate coupled to the oxidation of elemental sulfur in deep-sea autotrophic thermophilic bacteria.</title>
        <authorList>
            <person name="Slobodkina G.B."/>
            <person name="Mardanov A.V."/>
            <person name="Ravin N.V."/>
            <person name="Frolova A.A."/>
            <person name="Viryasiv M.B."/>
            <person name="Chernyh N.A."/>
            <person name="Bonch-Osmolovskaya E.A."/>
            <person name="Slobodkin A.I."/>
        </authorList>
    </citation>
    <scope>NUCLEOTIDE SEQUENCE [LARGE SCALE GENOMIC DNA]</scope>
    <source>
        <strain evidence="1 2">S69</strain>
    </source>
</reference>
<organism evidence="1 2">
    <name type="scientific">Dissulfuribacter thermophilus</name>
    <dbReference type="NCBI Taxonomy" id="1156395"/>
    <lineage>
        <taxon>Bacteria</taxon>
        <taxon>Pseudomonadati</taxon>
        <taxon>Thermodesulfobacteriota</taxon>
        <taxon>Dissulfuribacteria</taxon>
        <taxon>Dissulfuribacterales</taxon>
        <taxon>Dissulfuribacteraceae</taxon>
        <taxon>Dissulfuribacter</taxon>
    </lineage>
</organism>
<keyword evidence="2" id="KW-1185">Reference proteome</keyword>
<protein>
    <submittedName>
        <fullName evidence="1">Uncharacterized protein</fullName>
    </submittedName>
</protein>
<comment type="caution">
    <text evidence="1">The sequence shown here is derived from an EMBL/GenBank/DDBJ whole genome shotgun (WGS) entry which is preliminary data.</text>
</comment>
<evidence type="ECO:0000313" key="2">
    <source>
        <dbReference type="Proteomes" id="UP000093080"/>
    </source>
</evidence>
<gene>
    <name evidence="1" type="ORF">DBT_2006</name>
</gene>
<accession>A0A1B9F4M4</accession>
<dbReference type="AlphaFoldDB" id="A0A1B9F4M4"/>
<dbReference type="Proteomes" id="UP000093080">
    <property type="component" value="Unassembled WGS sequence"/>
</dbReference>
<name>A0A1B9F4M4_9BACT</name>
<evidence type="ECO:0000313" key="1">
    <source>
        <dbReference type="EMBL" id="OCC14691.1"/>
    </source>
</evidence>
<dbReference type="STRING" id="1156395.DBT_2006"/>
<proteinExistence type="predicted"/>
<sequence length="38" mass="4084">MPGFPAGLQAIVSAFAKLLPSTFFLLPNNCIMNCQNVD</sequence>